<dbReference type="Proteomes" id="UP000789396">
    <property type="component" value="Unassembled WGS sequence"/>
</dbReference>
<reference evidence="1" key="1">
    <citation type="submission" date="2021-06" db="EMBL/GenBank/DDBJ databases">
        <authorList>
            <person name="Kallberg Y."/>
            <person name="Tangrot J."/>
            <person name="Rosling A."/>
        </authorList>
    </citation>
    <scope>NUCLEOTIDE SEQUENCE</scope>
    <source>
        <strain evidence="1">IN212</strain>
    </source>
</reference>
<evidence type="ECO:0000313" key="2">
    <source>
        <dbReference type="Proteomes" id="UP000789396"/>
    </source>
</evidence>
<dbReference type="OrthoDB" id="10457644at2759"/>
<name>A0A9N9GJE7_9GLOM</name>
<sequence>MLIELNENETDNMSFELMKREIANNLSVERTNFDPNDSTLKTSEMARECRNCLARESYTRKMVHEINYPVIENSESVREQSAKNQRAKRLKVNHHASNTARMEQYNSTTVNVHYLEDEIENRALCLLNDILTQQGKSLKDFPNMPIPIVVNEIENFLIAEELDYNQEILTEFVDQNEILLNSAKLENIA</sequence>
<comment type="caution">
    <text evidence="1">The sequence shown here is derived from an EMBL/GenBank/DDBJ whole genome shotgun (WGS) entry which is preliminary data.</text>
</comment>
<protein>
    <submittedName>
        <fullName evidence="1">8703_t:CDS:1</fullName>
    </submittedName>
</protein>
<organism evidence="1 2">
    <name type="scientific">Racocetra fulgida</name>
    <dbReference type="NCBI Taxonomy" id="60492"/>
    <lineage>
        <taxon>Eukaryota</taxon>
        <taxon>Fungi</taxon>
        <taxon>Fungi incertae sedis</taxon>
        <taxon>Mucoromycota</taxon>
        <taxon>Glomeromycotina</taxon>
        <taxon>Glomeromycetes</taxon>
        <taxon>Diversisporales</taxon>
        <taxon>Gigasporaceae</taxon>
        <taxon>Racocetra</taxon>
    </lineage>
</organism>
<evidence type="ECO:0000313" key="1">
    <source>
        <dbReference type="EMBL" id="CAG8612690.1"/>
    </source>
</evidence>
<accession>A0A9N9GJE7</accession>
<keyword evidence="2" id="KW-1185">Reference proteome</keyword>
<gene>
    <name evidence="1" type="ORF">RFULGI_LOCUS7040</name>
</gene>
<dbReference type="AlphaFoldDB" id="A0A9N9GJE7"/>
<dbReference type="EMBL" id="CAJVPZ010009766">
    <property type="protein sequence ID" value="CAG8612690.1"/>
    <property type="molecule type" value="Genomic_DNA"/>
</dbReference>
<proteinExistence type="predicted"/>